<gene>
    <name evidence="2" type="ORF">EG328_010013</name>
</gene>
<evidence type="ECO:0000313" key="3">
    <source>
        <dbReference type="Proteomes" id="UP000447873"/>
    </source>
</evidence>
<evidence type="ECO:0000313" key="2">
    <source>
        <dbReference type="EMBL" id="KAE9983376.1"/>
    </source>
</evidence>
<reference evidence="2 3" key="1">
    <citation type="submission" date="2018-12" db="EMBL/GenBank/DDBJ databases">
        <title>Venturia inaequalis Genome Resource.</title>
        <authorList>
            <person name="Lichtner F.J."/>
        </authorList>
    </citation>
    <scope>NUCLEOTIDE SEQUENCE [LARGE SCALE GENOMIC DNA]</scope>
    <source>
        <strain evidence="2 3">120213</strain>
    </source>
</reference>
<accession>A0A8H3V901</accession>
<dbReference type="InterPro" id="IPR010730">
    <property type="entry name" value="HET"/>
</dbReference>
<dbReference type="EMBL" id="WNWS01000063">
    <property type="protein sequence ID" value="KAE9983376.1"/>
    <property type="molecule type" value="Genomic_DNA"/>
</dbReference>
<sequence length="661" mass="75307">MDNLHDMRHEAANQSISPCGFCLANVWGPDGWAKFGITNAKLNDLDRSTFSQDYEAIFQHLLDSAQHGCWWCGQVSNGVLRAELERSEVLYEDRETSFPIRIQLSFGIPRGRQPRRLGLLTADISWGSDELETCIGLSFGMFSQLNEPAQQYFLTRSSHDSEQESFNSTLARKWLNDCMQTHSCSRYGANCPPPLPHRVLNVKNELQIQLQFPQDSARSNYVCLSYAWGGPQPLILTASSQSSLQTGIGIHEFPPTIRDAIHTTRGLGFEYLWIDALCILQDSDEDKNAELKKMHRYYHYATLCIQPTGVRSVHDHFLSRQFDHGPRRRSVDVLNHLDLDPTTTIIFHSDDGLRSSLIIENNPMIYKENWDPLHERAWVLQERLLSHRLLIFPQAKGLVWQCEEVETYDGVIYSRSGDQGRYRLPAADTKNIEDVMGQWYKLASDYSRRRLTCSDDKFIAIAALVELFSNRWGQELGMYCAGHWSNSLPQSLLWRTRMFHLGLPNPNLAVAPIWSWASCRGRVHWPDDIGTAYKCEVLDCKIELSNSEHQFGAVNAGTLRLNCLTTAARLQTILPVPNHYDLLSELHTIDGSQTRIGIADLEIEGDVEDLEPIMVTLVHVDFNHGLMVTEHTAGTHIRIGWFLRETDYADFDSTQTVITLV</sequence>
<dbReference type="PANTHER" id="PTHR33112">
    <property type="entry name" value="DOMAIN PROTEIN, PUTATIVE-RELATED"/>
    <property type="match status" value="1"/>
</dbReference>
<proteinExistence type="predicted"/>
<organism evidence="2 3">
    <name type="scientific">Venturia inaequalis</name>
    <name type="common">Apple scab fungus</name>
    <dbReference type="NCBI Taxonomy" id="5025"/>
    <lineage>
        <taxon>Eukaryota</taxon>
        <taxon>Fungi</taxon>
        <taxon>Dikarya</taxon>
        <taxon>Ascomycota</taxon>
        <taxon>Pezizomycotina</taxon>
        <taxon>Dothideomycetes</taxon>
        <taxon>Pleosporomycetidae</taxon>
        <taxon>Venturiales</taxon>
        <taxon>Venturiaceae</taxon>
        <taxon>Venturia</taxon>
    </lineage>
</organism>
<dbReference type="PANTHER" id="PTHR33112:SF16">
    <property type="entry name" value="HETEROKARYON INCOMPATIBILITY DOMAIN-CONTAINING PROTEIN"/>
    <property type="match status" value="1"/>
</dbReference>
<protein>
    <recommendedName>
        <fullName evidence="1">Heterokaryon incompatibility domain-containing protein</fullName>
    </recommendedName>
</protein>
<dbReference type="AlphaFoldDB" id="A0A8H3V901"/>
<name>A0A8H3V901_VENIN</name>
<comment type="caution">
    <text evidence="2">The sequence shown here is derived from an EMBL/GenBank/DDBJ whole genome shotgun (WGS) entry which is preliminary data.</text>
</comment>
<evidence type="ECO:0000259" key="1">
    <source>
        <dbReference type="Pfam" id="PF06985"/>
    </source>
</evidence>
<feature type="domain" description="Heterokaryon incompatibility" evidence="1">
    <location>
        <begin position="221"/>
        <end position="382"/>
    </location>
</feature>
<dbReference type="Proteomes" id="UP000447873">
    <property type="component" value="Unassembled WGS sequence"/>
</dbReference>
<dbReference type="Pfam" id="PF06985">
    <property type="entry name" value="HET"/>
    <property type="match status" value="1"/>
</dbReference>